<dbReference type="OrthoDB" id="6334211at2759"/>
<proteinExistence type="inferred from homology"/>
<dbReference type="STRING" id="133381.A0A2T9ZK70"/>
<dbReference type="CDD" id="cd00071">
    <property type="entry name" value="GMPK"/>
    <property type="match status" value="1"/>
</dbReference>
<evidence type="ECO:0000313" key="11">
    <source>
        <dbReference type="Proteomes" id="UP000245609"/>
    </source>
</evidence>
<dbReference type="InterPro" id="IPR008145">
    <property type="entry name" value="GK/Ca_channel_bsu"/>
</dbReference>
<dbReference type="InterPro" id="IPR008144">
    <property type="entry name" value="Guanylate_kin-like_dom"/>
</dbReference>
<evidence type="ECO:0000256" key="5">
    <source>
        <dbReference type="ARBA" id="ARBA00022741"/>
    </source>
</evidence>
<evidence type="ECO:0000256" key="2">
    <source>
        <dbReference type="ARBA" id="ARBA00012961"/>
    </source>
</evidence>
<keyword evidence="4" id="KW-0808">Transferase</keyword>
<dbReference type="Gene3D" id="3.40.50.300">
    <property type="entry name" value="P-loop containing nucleotide triphosphate hydrolases"/>
    <property type="match status" value="1"/>
</dbReference>
<evidence type="ECO:0000256" key="4">
    <source>
        <dbReference type="ARBA" id="ARBA00022679"/>
    </source>
</evidence>
<evidence type="ECO:0000256" key="6">
    <source>
        <dbReference type="ARBA" id="ARBA00022777"/>
    </source>
</evidence>
<evidence type="ECO:0000256" key="1">
    <source>
        <dbReference type="ARBA" id="ARBA00005790"/>
    </source>
</evidence>
<dbReference type="PANTHER" id="PTHR23117">
    <property type="entry name" value="GUANYLATE KINASE-RELATED"/>
    <property type="match status" value="1"/>
</dbReference>
<sequence length="190" mass="21573">MNQVLKRPIVLFGPSGSGKSTLLKKLFAEFPDKFAFVVSHTTRSPRVGEKHGEAYYFVPKDEFLDLVKKNGFIEHAQFSGNYYGTSVQAVKDVQKLGKICILDIEINGVKQVKKTDLNPRFIFISPPSLEVLKERLLNRGTETEESIKKRLETAVLEQEYANTPNAFDIKIVNNDLETAYNSLRSFILEE</sequence>
<comment type="similarity">
    <text evidence="1">Belongs to the guanylate kinase family.</text>
</comment>
<evidence type="ECO:0000259" key="9">
    <source>
        <dbReference type="PROSITE" id="PS50052"/>
    </source>
</evidence>
<keyword evidence="7" id="KW-0067">ATP-binding</keyword>
<reference evidence="10 11" key="1">
    <citation type="journal article" date="2018" name="MBio">
        <title>Comparative Genomics Reveals the Core Gene Toolbox for the Fungus-Insect Symbiosis.</title>
        <authorList>
            <person name="Wang Y."/>
            <person name="Stata M."/>
            <person name="Wang W."/>
            <person name="Stajich J.E."/>
            <person name="White M.M."/>
            <person name="Moncalvo J.M."/>
        </authorList>
    </citation>
    <scope>NUCLEOTIDE SEQUENCE [LARGE SCALE GENOMIC DNA]</scope>
    <source>
        <strain evidence="10 11">SC-DP-2</strain>
    </source>
</reference>
<dbReference type="NCBIfam" id="TIGR03263">
    <property type="entry name" value="guanyl_kin"/>
    <property type="match status" value="1"/>
</dbReference>
<dbReference type="GO" id="GO:0005829">
    <property type="term" value="C:cytosol"/>
    <property type="evidence" value="ECO:0007669"/>
    <property type="project" value="TreeGrafter"/>
</dbReference>
<feature type="domain" description="Guanylate kinase-like" evidence="9">
    <location>
        <begin position="6"/>
        <end position="188"/>
    </location>
</feature>
<comment type="caution">
    <text evidence="10">The sequence shown here is derived from an EMBL/GenBank/DDBJ whole genome shotgun (WGS) entry which is preliminary data.</text>
</comment>
<dbReference type="InterPro" id="IPR020590">
    <property type="entry name" value="Guanylate_kinase_CS"/>
</dbReference>
<evidence type="ECO:0000256" key="3">
    <source>
        <dbReference type="ARBA" id="ARBA00016296"/>
    </source>
</evidence>
<organism evidence="10 11">
    <name type="scientific">Smittium megazygosporum</name>
    <dbReference type="NCBI Taxonomy" id="133381"/>
    <lineage>
        <taxon>Eukaryota</taxon>
        <taxon>Fungi</taxon>
        <taxon>Fungi incertae sedis</taxon>
        <taxon>Zoopagomycota</taxon>
        <taxon>Kickxellomycotina</taxon>
        <taxon>Harpellomycetes</taxon>
        <taxon>Harpellales</taxon>
        <taxon>Legeriomycetaceae</taxon>
        <taxon>Smittium</taxon>
    </lineage>
</organism>
<dbReference type="SUPFAM" id="SSF52540">
    <property type="entry name" value="P-loop containing nucleoside triphosphate hydrolases"/>
    <property type="match status" value="1"/>
</dbReference>
<dbReference type="EMBL" id="MBFS01000058">
    <property type="protein sequence ID" value="PVV04952.1"/>
    <property type="molecule type" value="Genomic_DNA"/>
</dbReference>
<evidence type="ECO:0000313" key="10">
    <source>
        <dbReference type="EMBL" id="PVV04952.1"/>
    </source>
</evidence>
<dbReference type="SMART" id="SM00072">
    <property type="entry name" value="GuKc"/>
    <property type="match status" value="1"/>
</dbReference>
<dbReference type="Pfam" id="PF00625">
    <property type="entry name" value="Guanylate_kin"/>
    <property type="match status" value="1"/>
</dbReference>
<dbReference type="FunFam" id="3.40.50.300:FF:000776">
    <property type="entry name" value="Guanylate kinase 2"/>
    <property type="match status" value="1"/>
</dbReference>
<evidence type="ECO:0000256" key="8">
    <source>
        <dbReference type="ARBA" id="ARBA00030128"/>
    </source>
</evidence>
<keyword evidence="11" id="KW-1185">Reference proteome</keyword>
<dbReference type="GO" id="GO:0005524">
    <property type="term" value="F:ATP binding"/>
    <property type="evidence" value="ECO:0007669"/>
    <property type="project" value="UniProtKB-KW"/>
</dbReference>
<protein>
    <recommendedName>
        <fullName evidence="3">Guanylate kinase</fullName>
        <ecNumber evidence="2">2.7.4.8</ecNumber>
    </recommendedName>
    <alternativeName>
        <fullName evidence="8">GMP kinase</fullName>
    </alternativeName>
</protein>
<dbReference type="PROSITE" id="PS00856">
    <property type="entry name" value="GUANYLATE_KINASE_1"/>
    <property type="match status" value="1"/>
</dbReference>
<keyword evidence="5" id="KW-0547">Nucleotide-binding</keyword>
<dbReference type="Proteomes" id="UP000245609">
    <property type="component" value="Unassembled WGS sequence"/>
</dbReference>
<gene>
    <name evidence="10" type="ORF">BB560_000532</name>
</gene>
<dbReference type="GO" id="GO:0004385">
    <property type="term" value="F:GMP kinase activity"/>
    <property type="evidence" value="ECO:0007669"/>
    <property type="project" value="UniProtKB-EC"/>
</dbReference>
<dbReference type="PANTHER" id="PTHR23117:SF13">
    <property type="entry name" value="GUANYLATE KINASE"/>
    <property type="match status" value="1"/>
</dbReference>
<name>A0A2T9ZK70_9FUNG</name>
<accession>A0A2T9ZK70</accession>
<dbReference type="PROSITE" id="PS50052">
    <property type="entry name" value="GUANYLATE_KINASE_2"/>
    <property type="match status" value="1"/>
</dbReference>
<keyword evidence="6" id="KW-0418">Kinase</keyword>
<dbReference type="AlphaFoldDB" id="A0A2T9ZK70"/>
<evidence type="ECO:0000256" key="7">
    <source>
        <dbReference type="ARBA" id="ARBA00022840"/>
    </source>
</evidence>
<dbReference type="InterPro" id="IPR017665">
    <property type="entry name" value="Guanylate_kinase"/>
</dbReference>
<dbReference type="InterPro" id="IPR027417">
    <property type="entry name" value="P-loop_NTPase"/>
</dbReference>
<dbReference type="EC" id="2.7.4.8" evidence="2"/>